<feature type="domain" description="RNA polymerase sigma-70 region 2" evidence="6">
    <location>
        <begin position="16"/>
        <end position="82"/>
    </location>
</feature>
<gene>
    <name evidence="8" type="ORF">IW252_001730</name>
</gene>
<dbReference type="SUPFAM" id="SSF88946">
    <property type="entry name" value="Sigma2 domain of RNA polymerase sigma factors"/>
    <property type="match status" value="1"/>
</dbReference>
<feature type="domain" description="RNA polymerase sigma factor 70 region 4 type 2" evidence="7">
    <location>
        <begin position="112"/>
        <end position="151"/>
    </location>
</feature>
<dbReference type="Pfam" id="PF08281">
    <property type="entry name" value="Sigma70_r4_2"/>
    <property type="match status" value="1"/>
</dbReference>
<dbReference type="InterPro" id="IPR013325">
    <property type="entry name" value="RNA_pol_sigma_r2"/>
</dbReference>
<keyword evidence="9" id="KW-1185">Reference proteome</keyword>
<dbReference type="PANTHER" id="PTHR43133:SF8">
    <property type="entry name" value="RNA POLYMERASE SIGMA FACTOR HI_1459-RELATED"/>
    <property type="match status" value="1"/>
</dbReference>
<evidence type="ECO:0000313" key="9">
    <source>
        <dbReference type="Proteomes" id="UP000625033"/>
    </source>
</evidence>
<dbReference type="InterPro" id="IPR013324">
    <property type="entry name" value="RNA_pol_sigma_r3/r4-like"/>
</dbReference>
<sequence length="175" mass="18754">MSPRPAAALPPFESVVQQHGVAVLRLCRAHVGAQEADDVWQETFLAALRAYGQGLEIADYQAWLIRIARNKAIDHLRAAGRRPEPVAEVGDDVAAAVPDVADPDASVWADVARLPPKQRQCLGYRYLGGLSYAQTAEILGGTAAAARRAAADGIATLRRQQQESTEQRTAEGSTS</sequence>
<dbReference type="AlphaFoldDB" id="A0A931GF25"/>
<dbReference type="GO" id="GO:0003677">
    <property type="term" value="F:DNA binding"/>
    <property type="evidence" value="ECO:0007669"/>
    <property type="project" value="UniProtKB-KW"/>
</dbReference>
<comment type="similarity">
    <text evidence="1">Belongs to the sigma-70 factor family. ECF subfamily.</text>
</comment>
<protein>
    <submittedName>
        <fullName evidence="8">RNA polymerase sigma factor (Sigma-70 family)</fullName>
    </submittedName>
</protein>
<dbReference type="InterPro" id="IPR007627">
    <property type="entry name" value="RNA_pol_sigma70_r2"/>
</dbReference>
<dbReference type="Gene3D" id="1.10.1740.10">
    <property type="match status" value="1"/>
</dbReference>
<evidence type="ECO:0000259" key="7">
    <source>
        <dbReference type="Pfam" id="PF08281"/>
    </source>
</evidence>
<dbReference type="Gene3D" id="1.10.10.10">
    <property type="entry name" value="Winged helix-like DNA-binding domain superfamily/Winged helix DNA-binding domain"/>
    <property type="match status" value="1"/>
</dbReference>
<keyword evidence="5" id="KW-0804">Transcription</keyword>
<dbReference type="InterPro" id="IPR013249">
    <property type="entry name" value="RNA_pol_sigma70_r4_t2"/>
</dbReference>
<evidence type="ECO:0000313" key="8">
    <source>
        <dbReference type="EMBL" id="MBG6084963.1"/>
    </source>
</evidence>
<dbReference type="InterPro" id="IPR036388">
    <property type="entry name" value="WH-like_DNA-bd_sf"/>
</dbReference>
<dbReference type="InterPro" id="IPR014284">
    <property type="entry name" value="RNA_pol_sigma-70_dom"/>
</dbReference>
<dbReference type="InterPro" id="IPR039425">
    <property type="entry name" value="RNA_pol_sigma-70-like"/>
</dbReference>
<dbReference type="RefSeq" id="WP_331271497.1">
    <property type="nucleotide sequence ID" value="NZ_JADOTZ010000001.1"/>
</dbReference>
<dbReference type="Pfam" id="PF04542">
    <property type="entry name" value="Sigma70_r2"/>
    <property type="match status" value="1"/>
</dbReference>
<keyword evidence="2" id="KW-0805">Transcription regulation</keyword>
<keyword evidence="4" id="KW-0238">DNA-binding</keyword>
<organism evidence="8 9">
    <name type="scientific">Zhihengliuella flava</name>
    <dbReference type="NCBI Taxonomy" id="1285193"/>
    <lineage>
        <taxon>Bacteria</taxon>
        <taxon>Bacillati</taxon>
        <taxon>Actinomycetota</taxon>
        <taxon>Actinomycetes</taxon>
        <taxon>Micrococcales</taxon>
        <taxon>Micrococcaceae</taxon>
        <taxon>Zhihengliuella</taxon>
    </lineage>
</organism>
<dbReference type="SUPFAM" id="SSF88659">
    <property type="entry name" value="Sigma3 and sigma4 domains of RNA polymerase sigma factors"/>
    <property type="match status" value="1"/>
</dbReference>
<dbReference type="Proteomes" id="UP000625033">
    <property type="component" value="Unassembled WGS sequence"/>
</dbReference>
<dbReference type="NCBIfam" id="TIGR02937">
    <property type="entry name" value="sigma70-ECF"/>
    <property type="match status" value="1"/>
</dbReference>
<evidence type="ECO:0000256" key="1">
    <source>
        <dbReference type="ARBA" id="ARBA00010641"/>
    </source>
</evidence>
<evidence type="ECO:0000256" key="5">
    <source>
        <dbReference type="ARBA" id="ARBA00023163"/>
    </source>
</evidence>
<dbReference type="PANTHER" id="PTHR43133">
    <property type="entry name" value="RNA POLYMERASE ECF-TYPE SIGMA FACTO"/>
    <property type="match status" value="1"/>
</dbReference>
<accession>A0A931GF25</accession>
<dbReference type="GO" id="GO:0006352">
    <property type="term" value="P:DNA-templated transcription initiation"/>
    <property type="evidence" value="ECO:0007669"/>
    <property type="project" value="InterPro"/>
</dbReference>
<proteinExistence type="inferred from homology"/>
<dbReference type="EMBL" id="JADOTZ010000001">
    <property type="protein sequence ID" value="MBG6084963.1"/>
    <property type="molecule type" value="Genomic_DNA"/>
</dbReference>
<evidence type="ECO:0000256" key="3">
    <source>
        <dbReference type="ARBA" id="ARBA00023082"/>
    </source>
</evidence>
<comment type="caution">
    <text evidence="8">The sequence shown here is derived from an EMBL/GenBank/DDBJ whole genome shotgun (WGS) entry which is preliminary data.</text>
</comment>
<evidence type="ECO:0000259" key="6">
    <source>
        <dbReference type="Pfam" id="PF04542"/>
    </source>
</evidence>
<evidence type="ECO:0000256" key="4">
    <source>
        <dbReference type="ARBA" id="ARBA00023125"/>
    </source>
</evidence>
<evidence type="ECO:0000256" key="2">
    <source>
        <dbReference type="ARBA" id="ARBA00023015"/>
    </source>
</evidence>
<name>A0A931GF25_9MICC</name>
<dbReference type="GO" id="GO:0016987">
    <property type="term" value="F:sigma factor activity"/>
    <property type="evidence" value="ECO:0007669"/>
    <property type="project" value="UniProtKB-KW"/>
</dbReference>
<reference evidence="8" key="1">
    <citation type="submission" date="2020-11" db="EMBL/GenBank/DDBJ databases">
        <title>Sequencing the genomes of 1000 actinobacteria strains.</title>
        <authorList>
            <person name="Klenk H.-P."/>
        </authorList>
    </citation>
    <scope>NUCLEOTIDE SEQUENCE</scope>
    <source>
        <strain evidence="8">DSM 26152</strain>
    </source>
</reference>
<keyword evidence="3" id="KW-0731">Sigma factor</keyword>